<evidence type="ECO:0000313" key="5">
    <source>
        <dbReference type="EMBL" id="KAJ4466196.1"/>
    </source>
</evidence>
<feature type="domain" description="RRM" evidence="4">
    <location>
        <begin position="146"/>
        <end position="224"/>
    </location>
</feature>
<comment type="caution">
    <text evidence="5">The sequence shown here is derived from an EMBL/GenBank/DDBJ whole genome shotgun (WGS) entry which is preliminary data.</text>
</comment>
<keyword evidence="1 2" id="KW-0694">RNA-binding</keyword>
<proteinExistence type="predicted"/>
<feature type="compositionally biased region" description="Basic and acidic residues" evidence="3">
    <location>
        <begin position="307"/>
        <end position="316"/>
    </location>
</feature>
<dbReference type="PROSITE" id="PS50102">
    <property type="entry name" value="RRM"/>
    <property type="match status" value="2"/>
</dbReference>
<dbReference type="Proteomes" id="UP001150217">
    <property type="component" value="Unassembled WGS sequence"/>
</dbReference>
<dbReference type="EMBL" id="JANVFT010000117">
    <property type="protein sequence ID" value="KAJ4466196.1"/>
    <property type="molecule type" value="Genomic_DNA"/>
</dbReference>
<dbReference type="CDD" id="cd00590">
    <property type="entry name" value="RRM_SF"/>
    <property type="match status" value="2"/>
</dbReference>
<gene>
    <name evidence="5" type="ORF">C8R41DRAFT_75512</name>
</gene>
<dbReference type="InterPro" id="IPR012677">
    <property type="entry name" value="Nucleotide-bd_a/b_plait_sf"/>
</dbReference>
<evidence type="ECO:0000256" key="2">
    <source>
        <dbReference type="PROSITE-ProRule" id="PRU00176"/>
    </source>
</evidence>
<organism evidence="5 6">
    <name type="scientific">Lentinula lateritia</name>
    <dbReference type="NCBI Taxonomy" id="40482"/>
    <lineage>
        <taxon>Eukaryota</taxon>
        <taxon>Fungi</taxon>
        <taxon>Dikarya</taxon>
        <taxon>Basidiomycota</taxon>
        <taxon>Agaricomycotina</taxon>
        <taxon>Agaricomycetes</taxon>
        <taxon>Agaricomycetidae</taxon>
        <taxon>Agaricales</taxon>
        <taxon>Marasmiineae</taxon>
        <taxon>Omphalotaceae</taxon>
        <taxon>Lentinula</taxon>
    </lineage>
</organism>
<accession>A0ABQ8UYS6</accession>
<dbReference type="Gene3D" id="3.30.70.330">
    <property type="match status" value="3"/>
</dbReference>
<dbReference type="PANTHER" id="PTHR23189">
    <property type="entry name" value="RNA RECOGNITION MOTIF-CONTAINING"/>
    <property type="match status" value="1"/>
</dbReference>
<protein>
    <recommendedName>
        <fullName evidence="4">RRM domain-containing protein</fullName>
    </recommendedName>
</protein>
<dbReference type="SMART" id="SM00360">
    <property type="entry name" value="RRM"/>
    <property type="match status" value="3"/>
</dbReference>
<name>A0ABQ8UYS6_9AGAR</name>
<dbReference type="Pfam" id="PF00076">
    <property type="entry name" value="RRM_1"/>
    <property type="match status" value="3"/>
</dbReference>
<reference evidence="5" key="1">
    <citation type="submission" date="2022-08" db="EMBL/GenBank/DDBJ databases">
        <title>A Global Phylogenomic Analysis of the Shiitake Genus Lentinula.</title>
        <authorList>
            <consortium name="DOE Joint Genome Institute"/>
            <person name="Sierra-Patev S."/>
            <person name="Min B."/>
            <person name="Naranjo-Ortiz M."/>
            <person name="Looney B."/>
            <person name="Konkel Z."/>
            <person name="Slot J.C."/>
            <person name="Sakamoto Y."/>
            <person name="Steenwyk J.L."/>
            <person name="Rokas A."/>
            <person name="Carro J."/>
            <person name="Camarero S."/>
            <person name="Ferreira P."/>
            <person name="Molpeceres G."/>
            <person name="Ruiz-Duenas F.J."/>
            <person name="Serrano A."/>
            <person name="Henrissat B."/>
            <person name="Drula E."/>
            <person name="Hughes K.W."/>
            <person name="Mata J.L."/>
            <person name="Ishikawa N.K."/>
            <person name="Vargas-Isla R."/>
            <person name="Ushijima S."/>
            <person name="Smith C.A."/>
            <person name="Ahrendt S."/>
            <person name="Andreopoulos W."/>
            <person name="He G."/>
            <person name="Labutti K."/>
            <person name="Lipzen A."/>
            <person name="Ng V."/>
            <person name="Riley R."/>
            <person name="Sandor L."/>
            <person name="Barry K."/>
            <person name="Martinez A.T."/>
            <person name="Xiao Y."/>
            <person name="Gibbons J.G."/>
            <person name="Terashima K."/>
            <person name="Grigoriev I.V."/>
            <person name="Hibbett D.S."/>
        </authorList>
    </citation>
    <scope>NUCLEOTIDE SEQUENCE</scope>
    <source>
        <strain evidence="5">RHP3577 ss4</strain>
    </source>
</reference>
<dbReference type="SUPFAM" id="SSF54928">
    <property type="entry name" value="RNA-binding domain, RBD"/>
    <property type="match status" value="3"/>
</dbReference>
<dbReference type="InterPro" id="IPR000504">
    <property type="entry name" value="RRM_dom"/>
</dbReference>
<dbReference type="InterPro" id="IPR035979">
    <property type="entry name" value="RBD_domain_sf"/>
</dbReference>
<evidence type="ECO:0000313" key="6">
    <source>
        <dbReference type="Proteomes" id="UP001150217"/>
    </source>
</evidence>
<sequence>MLSFGARSASLLRSSLLRPQNALRIPASSSFFALRTLSTSLVNYGPSSRFVYLGNLPWSLEIEDIKEKAEKFGTLASIDMPDENGRPAGFSNIEFENAEDAESFYRAAADSSLSFAGRKARIELFDKPQKEVVRTWPQRAPSSPSNTIFIGHIPRDIADADLRDLFIPYGNIVRISLGRDSSGARRGFAHVEFEATEDASAALNALKNEHTILGQEVHLDFAPTKPKNAHPPSSKLYFAQYDGTLQEMQAVLRNHSGVLDVVMLKNRNGIVQFKSVEEATAAKEALDNTKTLNGHLINIFYSSPRPKSNENRENHFGNRRRSNSYGNDW</sequence>
<feature type="region of interest" description="Disordered" evidence="3">
    <location>
        <begin position="302"/>
        <end position="329"/>
    </location>
</feature>
<feature type="domain" description="RRM" evidence="4">
    <location>
        <begin position="49"/>
        <end position="127"/>
    </location>
</feature>
<keyword evidence="6" id="KW-1185">Reference proteome</keyword>
<evidence type="ECO:0000256" key="1">
    <source>
        <dbReference type="ARBA" id="ARBA00022884"/>
    </source>
</evidence>
<evidence type="ECO:0000256" key="3">
    <source>
        <dbReference type="SAM" id="MobiDB-lite"/>
    </source>
</evidence>
<evidence type="ECO:0000259" key="4">
    <source>
        <dbReference type="PROSITE" id="PS50102"/>
    </source>
</evidence>